<dbReference type="OrthoDB" id="3257981at2759"/>
<comment type="caution">
    <text evidence="1">The sequence shown here is derived from an EMBL/GenBank/DDBJ whole genome shotgun (WGS) entry which is preliminary data.</text>
</comment>
<reference evidence="1" key="1">
    <citation type="submission" date="2020-11" db="EMBL/GenBank/DDBJ databases">
        <authorList>
            <consortium name="DOE Joint Genome Institute"/>
            <person name="Ahrendt S."/>
            <person name="Riley R."/>
            <person name="Andreopoulos W."/>
            <person name="Labutti K."/>
            <person name="Pangilinan J."/>
            <person name="Ruiz-Duenas F.J."/>
            <person name="Barrasa J.M."/>
            <person name="Sanchez-Garcia M."/>
            <person name="Camarero S."/>
            <person name="Miyauchi S."/>
            <person name="Serrano A."/>
            <person name="Linde D."/>
            <person name="Babiker R."/>
            <person name="Drula E."/>
            <person name="Ayuso-Fernandez I."/>
            <person name="Pacheco R."/>
            <person name="Padilla G."/>
            <person name="Ferreira P."/>
            <person name="Barriuso J."/>
            <person name="Kellner H."/>
            <person name="Castanera R."/>
            <person name="Alfaro M."/>
            <person name="Ramirez L."/>
            <person name="Pisabarro A.G."/>
            <person name="Kuo A."/>
            <person name="Tritt A."/>
            <person name="Lipzen A."/>
            <person name="He G."/>
            <person name="Yan M."/>
            <person name="Ng V."/>
            <person name="Cullen D."/>
            <person name="Martin F."/>
            <person name="Rosso M.-N."/>
            <person name="Henrissat B."/>
            <person name="Hibbett D."/>
            <person name="Martinez A.T."/>
            <person name="Grigoriev I.V."/>
        </authorList>
    </citation>
    <scope>NUCLEOTIDE SEQUENCE</scope>
    <source>
        <strain evidence="1">MF-IS2</strain>
    </source>
</reference>
<evidence type="ECO:0000313" key="1">
    <source>
        <dbReference type="EMBL" id="KAF9452895.1"/>
    </source>
</evidence>
<dbReference type="AlphaFoldDB" id="A0A9P5XLE8"/>
<sequence length="505" mass="55735">MTSQVPSATSIPIPQDNDGSRKYVVAHHMVGNTYPYTINDWADDIALAHASGIDGFALNCGTDEWEPAHVADAYEAAKRSGLDFKMFISLDMTSFPCGSPDDANRLREFVKPFFNHPNQLQYDSRAFVSTFAGETCTFGQANVVDGWKSQFVKQGDMQNKIYFVPAFFVDPTKFGDFSDVIDGDFNWNSGWPIKVTTSFAQDLVASLPMTNNSGPILGATVRIANIALDPSTANSLASAIPAIEPELTKFIGSTETDDEHLKGLQAILSALQARDGEGTNQKPVYMGAVSPWFFTHYGQDSFNKNWIFLSDQHLYAKRWESIISSRDQFDIIQVLTWNDYGESHYVGPIKGAQPNSEAWVDGFNHTGWLELTQYYATAYKTGAFPTIEKDKIFMWSRPHPAQAKTNDPIGQPDNFELSRDAVWAVVMTTAPSTVILSTFDNNAQQFQVPAGLSKLSVPITPGGTMKGTIQRDGKTVVELSPKEFTFQGTPTSYNFNVFVASATAE</sequence>
<dbReference type="EMBL" id="MU151066">
    <property type="protein sequence ID" value="KAF9452895.1"/>
    <property type="molecule type" value="Genomic_DNA"/>
</dbReference>
<proteinExistence type="predicted"/>
<dbReference type="CDD" id="cd11577">
    <property type="entry name" value="GH71"/>
    <property type="match status" value="1"/>
</dbReference>
<keyword evidence="1" id="KW-0378">Hydrolase</keyword>
<evidence type="ECO:0000313" key="2">
    <source>
        <dbReference type="Proteomes" id="UP000807342"/>
    </source>
</evidence>
<organism evidence="1 2">
    <name type="scientific">Macrolepiota fuliginosa MF-IS2</name>
    <dbReference type="NCBI Taxonomy" id="1400762"/>
    <lineage>
        <taxon>Eukaryota</taxon>
        <taxon>Fungi</taxon>
        <taxon>Dikarya</taxon>
        <taxon>Basidiomycota</taxon>
        <taxon>Agaricomycotina</taxon>
        <taxon>Agaricomycetes</taxon>
        <taxon>Agaricomycetidae</taxon>
        <taxon>Agaricales</taxon>
        <taxon>Agaricineae</taxon>
        <taxon>Agaricaceae</taxon>
        <taxon>Macrolepiota</taxon>
    </lineage>
</organism>
<keyword evidence="2" id="KW-1185">Reference proteome</keyword>
<accession>A0A9P5XLE8</accession>
<dbReference type="Pfam" id="PF03659">
    <property type="entry name" value="Glyco_hydro_71"/>
    <property type="match status" value="1"/>
</dbReference>
<name>A0A9P5XLE8_9AGAR</name>
<protein>
    <submittedName>
        <fullName evidence="1">Glycoside hydrolase family 71 protein</fullName>
    </submittedName>
</protein>
<dbReference type="Gene3D" id="3.20.20.80">
    <property type="entry name" value="Glycosidases"/>
    <property type="match status" value="1"/>
</dbReference>
<dbReference type="Proteomes" id="UP000807342">
    <property type="component" value="Unassembled WGS sequence"/>
</dbReference>
<dbReference type="InterPro" id="IPR005197">
    <property type="entry name" value="Glyco_hydro_71"/>
</dbReference>
<dbReference type="GO" id="GO:0051118">
    <property type="term" value="F:glucan endo-1,3-alpha-glucosidase activity"/>
    <property type="evidence" value="ECO:0007669"/>
    <property type="project" value="InterPro"/>
</dbReference>
<gene>
    <name evidence="1" type="ORF">P691DRAFT_659656</name>
</gene>